<name>A0A495D522_9PROT</name>
<protein>
    <submittedName>
        <fullName evidence="2">Alpha-beta hydrolase superfamily lysophospholipase</fullName>
    </submittedName>
</protein>
<organism evidence="2 3">
    <name type="scientific">Maricaulis maris</name>
    <dbReference type="NCBI Taxonomy" id="74318"/>
    <lineage>
        <taxon>Bacteria</taxon>
        <taxon>Pseudomonadati</taxon>
        <taxon>Pseudomonadota</taxon>
        <taxon>Alphaproteobacteria</taxon>
        <taxon>Maricaulales</taxon>
        <taxon>Maricaulaceae</taxon>
        <taxon>Maricaulis</taxon>
    </lineage>
</organism>
<comment type="caution">
    <text evidence="2">The sequence shown here is derived from an EMBL/GenBank/DDBJ whole genome shotgun (WGS) entry which is preliminary data.</text>
</comment>
<keyword evidence="2" id="KW-0378">Hydrolase</keyword>
<dbReference type="InterPro" id="IPR029058">
    <property type="entry name" value="AB_hydrolase_fold"/>
</dbReference>
<proteinExistence type="predicted"/>
<dbReference type="OrthoDB" id="9806902at2"/>
<dbReference type="GO" id="GO:0016787">
    <property type="term" value="F:hydrolase activity"/>
    <property type="evidence" value="ECO:0007669"/>
    <property type="project" value="UniProtKB-KW"/>
</dbReference>
<evidence type="ECO:0000313" key="2">
    <source>
        <dbReference type="EMBL" id="RKQ96120.1"/>
    </source>
</evidence>
<accession>A0A495D522</accession>
<dbReference type="InterPro" id="IPR022742">
    <property type="entry name" value="Hydrolase_4"/>
</dbReference>
<evidence type="ECO:0000313" key="3">
    <source>
        <dbReference type="Proteomes" id="UP000273675"/>
    </source>
</evidence>
<sequence>MSDTEFRLERLASPSGADLAIHTHDATATPRGIVHINHGLAEHAGRYARMAAQLAGRGYHVIAQDHRGHGATTSSDGGPRRFADENGWDKLMQDVAAVHTEARRRWPGLPLVIFGHSMGSVIAFNHILRAPDSVTAAAIWNGNMALGPLKGVMRLVLFFEALFGGGKLATSHTLDTLTFKAWNKRFPEGRSDADWLSRDTDEVDAYVNDPLSGWPSTVSLWRDFLTGVAHAEDDSKLAALPKALPMHLIAGSKDPATEGGKSMQALAKRLKKAGLTDVRLEVLKNFRHETMNEIGRDAQIDAFADWLDRVTG</sequence>
<dbReference type="InterPro" id="IPR051044">
    <property type="entry name" value="MAG_DAG_Lipase"/>
</dbReference>
<evidence type="ECO:0000259" key="1">
    <source>
        <dbReference type="Pfam" id="PF12146"/>
    </source>
</evidence>
<dbReference type="RefSeq" id="WP_121211702.1">
    <property type="nucleotide sequence ID" value="NZ_RBIM01000005.1"/>
</dbReference>
<feature type="domain" description="Serine aminopeptidase S33" evidence="1">
    <location>
        <begin position="29"/>
        <end position="293"/>
    </location>
</feature>
<gene>
    <name evidence="2" type="ORF">C7435_2372</name>
</gene>
<dbReference type="AlphaFoldDB" id="A0A495D522"/>
<dbReference type="Proteomes" id="UP000273675">
    <property type="component" value="Unassembled WGS sequence"/>
</dbReference>
<reference evidence="2 3" key="1">
    <citation type="submission" date="2018-10" db="EMBL/GenBank/DDBJ databases">
        <title>Genomic Encyclopedia of Type Strains, Phase IV (KMG-IV): sequencing the most valuable type-strain genomes for metagenomic binning, comparative biology and taxonomic classification.</title>
        <authorList>
            <person name="Goeker M."/>
        </authorList>
    </citation>
    <scope>NUCLEOTIDE SEQUENCE [LARGE SCALE GENOMIC DNA]</scope>
    <source>
        <strain evidence="2 3">DSM 4734</strain>
    </source>
</reference>
<dbReference type="Gene3D" id="3.40.50.1820">
    <property type="entry name" value="alpha/beta hydrolase"/>
    <property type="match status" value="1"/>
</dbReference>
<dbReference type="SUPFAM" id="SSF53474">
    <property type="entry name" value="alpha/beta-Hydrolases"/>
    <property type="match status" value="1"/>
</dbReference>
<dbReference type="EMBL" id="RBIM01000005">
    <property type="protein sequence ID" value="RKQ96120.1"/>
    <property type="molecule type" value="Genomic_DNA"/>
</dbReference>
<dbReference type="Pfam" id="PF12146">
    <property type="entry name" value="Hydrolase_4"/>
    <property type="match status" value="1"/>
</dbReference>
<dbReference type="PANTHER" id="PTHR11614">
    <property type="entry name" value="PHOSPHOLIPASE-RELATED"/>
    <property type="match status" value="1"/>
</dbReference>